<dbReference type="Pfam" id="PF00505">
    <property type="entry name" value="HMG_box"/>
    <property type="match status" value="1"/>
</dbReference>
<dbReference type="GO" id="GO:0000978">
    <property type="term" value="F:RNA polymerase II cis-regulatory region sequence-specific DNA binding"/>
    <property type="evidence" value="ECO:0000318"/>
    <property type="project" value="GO_Central"/>
</dbReference>
<keyword evidence="11" id="KW-1133">Transmembrane helix</keyword>
<keyword evidence="6" id="KW-0010">Activator</keyword>
<dbReference type="GO" id="GO:0060070">
    <property type="term" value="P:canonical Wnt signaling pathway"/>
    <property type="evidence" value="ECO:0000318"/>
    <property type="project" value="GO_Central"/>
</dbReference>
<dbReference type="PANTHER" id="PTHR10373:SF38">
    <property type="entry name" value="PROTEIN PANGOLIN, ISOFORM J"/>
    <property type="match status" value="1"/>
</dbReference>
<evidence type="ECO:0000256" key="8">
    <source>
        <dbReference type="ARBA" id="ARBA00023242"/>
    </source>
</evidence>
<dbReference type="GeneID" id="8587076"/>
<evidence type="ECO:0000256" key="7">
    <source>
        <dbReference type="ARBA" id="ARBA00023163"/>
    </source>
</evidence>
<dbReference type="EMBL" id="HE600942">
    <property type="protein sequence ID" value="CAP34636.1"/>
    <property type="molecule type" value="Genomic_DNA"/>
</dbReference>
<evidence type="ECO:0000256" key="10">
    <source>
        <dbReference type="SAM" id="MobiDB-lite"/>
    </source>
</evidence>
<gene>
    <name evidence="13 15" type="ORF">CBG16744</name>
    <name evidence="13" type="ORF">CBG_16744</name>
</gene>
<evidence type="ECO:0000256" key="1">
    <source>
        <dbReference type="ARBA" id="ARBA00004123"/>
    </source>
</evidence>
<keyword evidence="5 9" id="KW-0238">DNA-binding</keyword>
<dbReference type="SUPFAM" id="SSF47095">
    <property type="entry name" value="HMG-box"/>
    <property type="match status" value="1"/>
</dbReference>
<feature type="transmembrane region" description="Helical" evidence="11">
    <location>
        <begin position="6"/>
        <end position="24"/>
    </location>
</feature>
<dbReference type="RefSeq" id="XP_002645078.1">
    <property type="nucleotide sequence ID" value="XM_002645032.1"/>
</dbReference>
<dbReference type="AlphaFoldDB" id="A8XPR0"/>
<keyword evidence="4" id="KW-0805">Transcription regulation</keyword>
<dbReference type="PANTHER" id="PTHR10373">
    <property type="entry name" value="TRANSCRIPTION FACTOR 7 FAMILY MEMBER"/>
    <property type="match status" value="1"/>
</dbReference>
<dbReference type="HOGENOM" id="CLU_414028_0_0_1"/>
<feature type="region of interest" description="Disordered" evidence="10">
    <location>
        <begin position="136"/>
        <end position="164"/>
    </location>
</feature>
<dbReference type="GO" id="GO:0000981">
    <property type="term" value="F:DNA-binding transcription factor activity, RNA polymerase II-specific"/>
    <property type="evidence" value="ECO:0000318"/>
    <property type="project" value="GO_Central"/>
</dbReference>
<dbReference type="Gene3D" id="1.10.30.10">
    <property type="entry name" value="High mobility group box domain"/>
    <property type="match status" value="1"/>
</dbReference>
<evidence type="ECO:0000313" key="13">
    <source>
        <dbReference type="EMBL" id="CAP34636.1"/>
    </source>
</evidence>
<keyword evidence="11" id="KW-0472">Membrane</keyword>
<proteinExistence type="inferred from homology"/>
<dbReference type="InterPro" id="IPR036910">
    <property type="entry name" value="HMG_box_dom_sf"/>
</dbReference>
<protein>
    <submittedName>
        <fullName evidence="13">Protein CBG16744</fullName>
    </submittedName>
</protein>
<evidence type="ECO:0000256" key="2">
    <source>
        <dbReference type="ARBA" id="ARBA00006569"/>
    </source>
</evidence>
<dbReference type="GO" id="GO:0006357">
    <property type="term" value="P:regulation of transcription by RNA polymerase II"/>
    <property type="evidence" value="ECO:0000318"/>
    <property type="project" value="GO_Central"/>
</dbReference>
<comment type="subcellular location">
    <subcellularLocation>
        <location evidence="1">Nucleus</location>
    </subcellularLocation>
</comment>
<dbReference type="Proteomes" id="UP000008549">
    <property type="component" value="Unassembled WGS sequence"/>
</dbReference>
<dbReference type="SMART" id="SM00398">
    <property type="entry name" value="HMG"/>
    <property type="match status" value="1"/>
</dbReference>
<reference evidence="13 14" key="2">
    <citation type="journal article" date="2011" name="PLoS Genet.">
        <title>Caenorhabditis briggsae recombinant inbred line genotypes reveal inter-strain incompatibility and the evolution of recombination.</title>
        <authorList>
            <person name="Ross J.A."/>
            <person name="Koboldt D.C."/>
            <person name="Staisch J.E."/>
            <person name="Chamberlin H.M."/>
            <person name="Gupta B.P."/>
            <person name="Miller R.D."/>
            <person name="Baird S.E."/>
            <person name="Haag E.S."/>
        </authorList>
    </citation>
    <scope>NUCLEOTIDE SEQUENCE [LARGE SCALE GENOMIC DNA]</scope>
    <source>
        <strain evidence="13 14">AF16</strain>
    </source>
</reference>
<dbReference type="GO" id="GO:0000785">
    <property type="term" value="C:chromatin"/>
    <property type="evidence" value="ECO:0000318"/>
    <property type="project" value="GO_Central"/>
</dbReference>
<sequence length="663" mass="77472">MIIRFVFVGFHVLFLSTHLFHVCYPAKRKRTSRNQFLIHLIQRLSLVLIQFLLVSSPMQLFLFCMLLIDFVVTSSYILDGNDGMRITPRIVDPEPRPMLILEFLLMIILDINRPLNMLTDRQLAPRTMINRKPREELQHFPRDNTTTTNSGEDHMDSQQKPVASRVRLSQTSYPQRQMMPTLPVHLLPGMLPITQFNPFYTFSRLAPMIMPPHLPFYPATNMRMNPINFMAMQAMTPQSQLNAPFSGAVPTNIPMVPFPKAMQSKSSNQMNTIPWTVQKSPIMLFLKENRKTVLEENGNDQMTASALNKELGKRWHNLSDEERRKYSNLAKIEKQLHKENHPEWSERNNYTKKPKKRINEPTQYLVEMCRARFGIDNKSKWCIHCLRKKKCILSRVLSEIPPTNNEKTTSEIPLIGTRSCSQTPVTRRKSNKLGGERRRIIKLIGHETTTKSHDAQILGLSFEMKSCIYIQLNNGHNLISFTGIEMIELEVDGFSMFLIEETDIFSEKYYFFFFKNFQFIRILNKKLSYLQHFFHRLIFKFSNTFSSKREEPPVVFISLMVRKTGSRDPTPFSSRTYSIRVAPRVAVSWYHRRDDVWSVDTEPQQRHGLDRSIGNLSCIRSCSIKQNNLCNKRSRPISDKDFDDEKSVQITIVKMSPSYFHYP</sequence>
<evidence type="ECO:0000256" key="6">
    <source>
        <dbReference type="ARBA" id="ARBA00023159"/>
    </source>
</evidence>
<evidence type="ECO:0000256" key="9">
    <source>
        <dbReference type="PROSITE-ProRule" id="PRU00267"/>
    </source>
</evidence>
<name>A8XPR0_CAEBR</name>
<dbReference type="eggNOG" id="KOG3248">
    <property type="taxonomic scope" value="Eukaryota"/>
</dbReference>
<dbReference type="STRING" id="6238.A8XPR0"/>
<dbReference type="SMART" id="SM01366">
    <property type="entry name" value="c-clamp"/>
    <property type="match status" value="1"/>
</dbReference>
<evidence type="ECO:0000256" key="4">
    <source>
        <dbReference type="ARBA" id="ARBA00023015"/>
    </source>
</evidence>
<dbReference type="WormBase" id="CBG16744">
    <property type="protein sequence ID" value="CBP48286"/>
    <property type="gene ID" value="WBGene00036605"/>
</dbReference>
<accession>A8XPR0</accession>
<feature type="domain" description="HMG box" evidence="12">
    <location>
        <begin position="275"/>
        <end position="345"/>
    </location>
</feature>
<dbReference type="InterPro" id="IPR024940">
    <property type="entry name" value="TCF/LEF"/>
</dbReference>
<feature type="DNA-binding region" description="HMG box" evidence="9">
    <location>
        <begin position="275"/>
        <end position="345"/>
    </location>
</feature>
<organism evidence="13 14">
    <name type="scientific">Caenorhabditis briggsae</name>
    <dbReference type="NCBI Taxonomy" id="6238"/>
    <lineage>
        <taxon>Eukaryota</taxon>
        <taxon>Metazoa</taxon>
        <taxon>Ecdysozoa</taxon>
        <taxon>Nematoda</taxon>
        <taxon>Chromadorea</taxon>
        <taxon>Rhabditida</taxon>
        <taxon>Rhabditina</taxon>
        <taxon>Rhabditomorpha</taxon>
        <taxon>Rhabditoidea</taxon>
        <taxon>Rhabditidae</taxon>
        <taxon>Peloderinae</taxon>
        <taxon>Caenorhabditis</taxon>
    </lineage>
</organism>
<evidence type="ECO:0000256" key="3">
    <source>
        <dbReference type="ARBA" id="ARBA00022687"/>
    </source>
</evidence>
<keyword evidence="11" id="KW-0812">Transmembrane</keyword>
<comment type="similarity">
    <text evidence="2">Belongs to the TCF/LEF family.</text>
</comment>
<evidence type="ECO:0000256" key="5">
    <source>
        <dbReference type="ARBA" id="ARBA00023125"/>
    </source>
</evidence>
<keyword evidence="7" id="KW-0804">Transcription</keyword>
<keyword evidence="14" id="KW-1185">Reference proteome</keyword>
<reference evidence="13 14" key="1">
    <citation type="journal article" date="2003" name="PLoS Biol.">
        <title>The genome sequence of Caenorhabditis briggsae: a platform for comparative genomics.</title>
        <authorList>
            <person name="Stein L.D."/>
            <person name="Bao Z."/>
            <person name="Blasiar D."/>
            <person name="Blumenthal T."/>
            <person name="Brent M.R."/>
            <person name="Chen N."/>
            <person name="Chinwalla A."/>
            <person name="Clarke L."/>
            <person name="Clee C."/>
            <person name="Coghlan A."/>
            <person name="Coulson A."/>
            <person name="D'Eustachio P."/>
            <person name="Fitch D.H."/>
            <person name="Fulton L.A."/>
            <person name="Fulton R.E."/>
            <person name="Griffiths-Jones S."/>
            <person name="Harris T.W."/>
            <person name="Hillier L.W."/>
            <person name="Kamath R."/>
            <person name="Kuwabara P.E."/>
            <person name="Mardis E.R."/>
            <person name="Marra M.A."/>
            <person name="Miner T.L."/>
            <person name="Minx P."/>
            <person name="Mullikin J.C."/>
            <person name="Plumb R.W."/>
            <person name="Rogers J."/>
            <person name="Schein J.E."/>
            <person name="Sohrmann M."/>
            <person name="Spieth J."/>
            <person name="Stajich J.E."/>
            <person name="Wei C."/>
            <person name="Willey D."/>
            <person name="Wilson R.K."/>
            <person name="Durbin R."/>
            <person name="Waterston R.H."/>
        </authorList>
    </citation>
    <scope>NUCLEOTIDE SEQUENCE [LARGE SCALE GENOMIC DNA]</scope>
    <source>
        <strain evidence="13 14">AF16</strain>
    </source>
</reference>
<dbReference type="GO" id="GO:1990907">
    <property type="term" value="C:beta-catenin-TCF complex"/>
    <property type="evidence" value="ECO:0000318"/>
    <property type="project" value="GO_Central"/>
</dbReference>
<dbReference type="CTD" id="8587076"/>
<dbReference type="InParanoid" id="A8XPR0"/>
<dbReference type="PROSITE" id="PS50118">
    <property type="entry name" value="HMG_BOX_2"/>
    <property type="match status" value="1"/>
</dbReference>
<evidence type="ECO:0000313" key="15">
    <source>
        <dbReference type="WormBase" id="CBG16744"/>
    </source>
</evidence>
<dbReference type="KEGG" id="cbr:CBG_16744"/>
<dbReference type="InterPro" id="IPR009071">
    <property type="entry name" value="HMG_box_dom"/>
</dbReference>
<keyword evidence="3" id="KW-0879">Wnt signaling pathway</keyword>
<keyword evidence="8 9" id="KW-0539">Nucleus</keyword>
<evidence type="ECO:0000313" key="14">
    <source>
        <dbReference type="Proteomes" id="UP000008549"/>
    </source>
</evidence>
<evidence type="ECO:0000259" key="12">
    <source>
        <dbReference type="PROSITE" id="PS50118"/>
    </source>
</evidence>
<evidence type="ECO:0000256" key="11">
    <source>
        <dbReference type="SAM" id="Phobius"/>
    </source>
</evidence>